<dbReference type="InterPro" id="IPR050553">
    <property type="entry name" value="Thioredoxin_ResA/DsbE_sf"/>
</dbReference>
<protein>
    <submittedName>
        <fullName evidence="6">Thiol-disulfide isomerase/thioredoxin</fullName>
    </submittedName>
</protein>
<dbReference type="GO" id="GO:0015036">
    <property type="term" value="F:disulfide oxidoreductase activity"/>
    <property type="evidence" value="ECO:0007669"/>
    <property type="project" value="UniProtKB-ARBA"/>
</dbReference>
<keyword evidence="2" id="KW-0201">Cytochrome c-type biogenesis</keyword>
<dbReference type="InterPro" id="IPR013766">
    <property type="entry name" value="Thioredoxin_domain"/>
</dbReference>
<dbReference type="InterPro" id="IPR017937">
    <property type="entry name" value="Thioredoxin_CS"/>
</dbReference>
<feature type="transmembrane region" description="Helical" evidence="4">
    <location>
        <begin position="104"/>
        <end position="123"/>
    </location>
</feature>
<keyword evidence="3" id="KW-0676">Redox-active center</keyword>
<comment type="subcellular location">
    <subcellularLocation>
        <location evidence="1">Cell envelope</location>
    </subcellularLocation>
</comment>
<evidence type="ECO:0000256" key="2">
    <source>
        <dbReference type="ARBA" id="ARBA00022748"/>
    </source>
</evidence>
<dbReference type="PANTHER" id="PTHR42852">
    <property type="entry name" value="THIOL:DISULFIDE INTERCHANGE PROTEIN DSBE"/>
    <property type="match status" value="1"/>
</dbReference>
<dbReference type="SUPFAM" id="SSF52833">
    <property type="entry name" value="Thioredoxin-like"/>
    <property type="match status" value="1"/>
</dbReference>
<accession>A0A562NGL1</accession>
<dbReference type="RefSeq" id="WP_145399220.1">
    <property type="nucleotide sequence ID" value="NZ_VLKU01000010.1"/>
</dbReference>
<evidence type="ECO:0000313" key="6">
    <source>
        <dbReference type="EMBL" id="TWI31277.1"/>
    </source>
</evidence>
<dbReference type="GO" id="GO:0030313">
    <property type="term" value="C:cell envelope"/>
    <property type="evidence" value="ECO:0007669"/>
    <property type="project" value="UniProtKB-SubCell"/>
</dbReference>
<keyword evidence="4" id="KW-0812">Transmembrane</keyword>
<dbReference type="GO" id="GO:0008961">
    <property type="term" value="F:phosphatidylglycerol-prolipoprotein diacylglyceryl transferase activity"/>
    <property type="evidence" value="ECO:0007669"/>
    <property type="project" value="InterPro"/>
</dbReference>
<dbReference type="PROSITE" id="PS00194">
    <property type="entry name" value="THIOREDOXIN_1"/>
    <property type="match status" value="1"/>
</dbReference>
<evidence type="ECO:0000256" key="1">
    <source>
        <dbReference type="ARBA" id="ARBA00004196"/>
    </source>
</evidence>
<proteinExistence type="predicted"/>
<evidence type="ECO:0000259" key="5">
    <source>
        <dbReference type="PROSITE" id="PS51352"/>
    </source>
</evidence>
<dbReference type="CDD" id="cd02966">
    <property type="entry name" value="TlpA_like_family"/>
    <property type="match status" value="1"/>
</dbReference>
<dbReference type="EMBL" id="VLKU01000010">
    <property type="protein sequence ID" value="TWI31277.1"/>
    <property type="molecule type" value="Genomic_DNA"/>
</dbReference>
<keyword evidence="4" id="KW-0472">Membrane</keyword>
<feature type="transmembrane region" description="Helical" evidence="4">
    <location>
        <begin position="16"/>
        <end position="33"/>
    </location>
</feature>
<dbReference type="InterPro" id="IPR001640">
    <property type="entry name" value="Lgt"/>
</dbReference>
<keyword evidence="4" id="KW-1133">Transmembrane helix</keyword>
<feature type="domain" description="Thioredoxin" evidence="5">
    <location>
        <begin position="128"/>
        <end position="265"/>
    </location>
</feature>
<gene>
    <name evidence="6" type="ORF">IQ24_03135</name>
</gene>
<feature type="transmembrane region" description="Helical" evidence="4">
    <location>
        <begin position="45"/>
        <end position="69"/>
    </location>
</feature>
<dbReference type="Pfam" id="PF01790">
    <property type="entry name" value="LGT"/>
    <property type="match status" value="1"/>
</dbReference>
<dbReference type="InterPro" id="IPR036249">
    <property type="entry name" value="Thioredoxin-like_sf"/>
</dbReference>
<evidence type="ECO:0000256" key="3">
    <source>
        <dbReference type="ARBA" id="ARBA00023284"/>
    </source>
</evidence>
<dbReference type="GO" id="GO:0016853">
    <property type="term" value="F:isomerase activity"/>
    <property type="evidence" value="ECO:0007669"/>
    <property type="project" value="UniProtKB-KW"/>
</dbReference>
<dbReference type="PANTHER" id="PTHR42852:SF18">
    <property type="entry name" value="CHROMOSOME UNDETERMINED SCAFFOLD_47, WHOLE GENOME SHOTGUN SEQUENCE"/>
    <property type="match status" value="1"/>
</dbReference>
<keyword evidence="7" id="KW-1185">Reference proteome</keyword>
<name>A0A562NGL1_9RHOB</name>
<evidence type="ECO:0000256" key="4">
    <source>
        <dbReference type="SAM" id="Phobius"/>
    </source>
</evidence>
<keyword evidence="6" id="KW-0413">Isomerase</keyword>
<dbReference type="GO" id="GO:0042158">
    <property type="term" value="P:lipoprotein biosynthetic process"/>
    <property type="evidence" value="ECO:0007669"/>
    <property type="project" value="InterPro"/>
</dbReference>
<dbReference type="GO" id="GO:0005886">
    <property type="term" value="C:plasma membrane"/>
    <property type="evidence" value="ECO:0007669"/>
    <property type="project" value="InterPro"/>
</dbReference>
<comment type="caution">
    <text evidence="6">The sequence shown here is derived from an EMBL/GenBank/DDBJ whole genome shotgun (WGS) entry which is preliminary data.</text>
</comment>
<dbReference type="InterPro" id="IPR013740">
    <property type="entry name" value="Redoxin"/>
</dbReference>
<dbReference type="AlphaFoldDB" id="A0A562NGL1"/>
<dbReference type="Proteomes" id="UP000316225">
    <property type="component" value="Unassembled WGS sequence"/>
</dbReference>
<sequence>MGGISLGPLVLSADRAPVLAGLVVLMLVTWLITRKTGPAISHWASAAVIASAIAARLGFVASHASVYLAEPLTILAFWQGGFSPLSGMVGFALVSAWHLWRRPALLLPVAASAAMAFAGWNVVHQLARGADAALPEEALLLSLSGDPVAIKDWHGRPMVINLWATWCPPCRREMPMMAEVAASETGADLHFVNQGEGAEAVRGYLSQTGIVVAPVMDPGSQMMQHFGAMGLPTTLFIDARGKLRAAHMGEISRAQLLAGIENIKKPD</sequence>
<dbReference type="Pfam" id="PF08534">
    <property type="entry name" value="Redoxin"/>
    <property type="match status" value="1"/>
</dbReference>
<feature type="transmembrane region" description="Helical" evidence="4">
    <location>
        <begin position="75"/>
        <end position="97"/>
    </location>
</feature>
<dbReference type="Gene3D" id="3.40.30.10">
    <property type="entry name" value="Glutaredoxin"/>
    <property type="match status" value="1"/>
</dbReference>
<dbReference type="GO" id="GO:0017004">
    <property type="term" value="P:cytochrome complex assembly"/>
    <property type="evidence" value="ECO:0007669"/>
    <property type="project" value="UniProtKB-KW"/>
</dbReference>
<organism evidence="6 7">
    <name type="scientific">Paracoccus sulfuroxidans</name>
    <dbReference type="NCBI Taxonomy" id="384678"/>
    <lineage>
        <taxon>Bacteria</taxon>
        <taxon>Pseudomonadati</taxon>
        <taxon>Pseudomonadota</taxon>
        <taxon>Alphaproteobacteria</taxon>
        <taxon>Rhodobacterales</taxon>
        <taxon>Paracoccaceae</taxon>
        <taxon>Paracoccus</taxon>
    </lineage>
</organism>
<reference evidence="6 7" key="1">
    <citation type="journal article" date="2015" name="Stand. Genomic Sci.">
        <title>Genomic Encyclopedia of Bacterial and Archaeal Type Strains, Phase III: the genomes of soil and plant-associated and newly described type strains.</title>
        <authorList>
            <person name="Whitman W.B."/>
            <person name="Woyke T."/>
            <person name="Klenk H.P."/>
            <person name="Zhou Y."/>
            <person name="Lilburn T.G."/>
            <person name="Beck B.J."/>
            <person name="De Vos P."/>
            <person name="Vandamme P."/>
            <person name="Eisen J.A."/>
            <person name="Garrity G."/>
            <person name="Hugenholtz P."/>
            <person name="Kyrpides N.C."/>
        </authorList>
    </citation>
    <scope>NUCLEOTIDE SEQUENCE [LARGE SCALE GENOMIC DNA]</scope>
    <source>
        <strain evidence="6 7">CGMCC 1.5364</strain>
    </source>
</reference>
<dbReference type="PROSITE" id="PS51352">
    <property type="entry name" value="THIOREDOXIN_2"/>
    <property type="match status" value="1"/>
</dbReference>
<dbReference type="OrthoDB" id="9799347at2"/>
<evidence type="ECO:0000313" key="7">
    <source>
        <dbReference type="Proteomes" id="UP000316225"/>
    </source>
</evidence>